<keyword evidence="8 9" id="KW-0119">Carbohydrate metabolism</keyword>
<feature type="binding site" evidence="9">
    <location>
        <position position="301"/>
    </location>
    <ligand>
        <name>K(+)</name>
        <dbReference type="ChEBI" id="CHEBI:29103"/>
    </ligand>
</feature>
<comment type="subcellular location">
    <subcellularLocation>
        <location evidence="9">Cytoplasm</location>
    </subcellularLocation>
</comment>
<evidence type="ECO:0000256" key="7">
    <source>
        <dbReference type="ARBA" id="ARBA00022958"/>
    </source>
</evidence>
<evidence type="ECO:0000313" key="12">
    <source>
        <dbReference type="Proteomes" id="UP000184693"/>
    </source>
</evidence>
<keyword evidence="6 9" id="KW-0460">Magnesium</keyword>
<protein>
    <recommendedName>
        <fullName evidence="9">Ribokinase</fullName>
        <shortName evidence="9">RK</shortName>
        <ecNumber evidence="9">2.7.1.15</ecNumber>
    </recommendedName>
</protein>
<sequence length="325" mass="33828">MRADIPLAHTTFDALNPAPRVCVVGNAALDLSLRVERLPVAGETSLAVETLYDLGGKGANQAVVAARAGTPTQLFAAVGQDAEGDRIVAQLSAEGIDTRHMMRVPYPTDLSIITVDARGENTIVTRNEAAARYGPEASSIVDATRAGDWIALQGNLSADFTAQMLSAARLGARRTLLNPGPVCFDCVPMLGDVDVLVVNRVEAATLSAHDDPVRAAAALLHAGAREVCVTLGAQGVLWCNERGTQHLPAMPTTAIDTVGAGDAFCGTLLAAFGHGLAMPLALRWAQAVAAVVVTRRGAQASFPDRATMRDLLLSVPPLASPTQVS</sequence>
<feature type="binding site" evidence="9">
    <location>
        <position position="256"/>
    </location>
    <ligand>
        <name>K(+)</name>
        <dbReference type="ChEBI" id="CHEBI:29103"/>
    </ligand>
</feature>
<dbReference type="PANTHER" id="PTHR10584">
    <property type="entry name" value="SUGAR KINASE"/>
    <property type="match status" value="1"/>
</dbReference>
<evidence type="ECO:0000256" key="1">
    <source>
        <dbReference type="ARBA" id="ARBA00022679"/>
    </source>
</evidence>
<feature type="binding site" evidence="9">
    <location>
        <position position="295"/>
    </location>
    <ligand>
        <name>K(+)</name>
        <dbReference type="ChEBI" id="CHEBI:29103"/>
    </ligand>
</feature>
<dbReference type="OrthoDB" id="9795789at2"/>
<comment type="similarity">
    <text evidence="9">Belongs to the carbohydrate kinase PfkB family. Ribokinase subfamily.</text>
</comment>
<keyword evidence="2 9" id="KW-0479">Metal-binding</keyword>
<dbReference type="RefSeq" id="WP_074265142.1">
    <property type="nucleotide sequence ID" value="NZ_FSRM01000001.1"/>
</dbReference>
<keyword evidence="7 9" id="KW-0630">Potassium</keyword>
<keyword evidence="3 9" id="KW-0547">Nucleotide-binding</keyword>
<gene>
    <name evidence="9" type="primary">rbsK</name>
    <name evidence="11" type="ORF">SAMN05444168_3218</name>
</gene>
<dbReference type="UniPathway" id="UPA00916">
    <property type="reaction ID" value="UER00889"/>
</dbReference>
<dbReference type="GO" id="GO:0005524">
    <property type="term" value="F:ATP binding"/>
    <property type="evidence" value="ECO:0007669"/>
    <property type="project" value="UniProtKB-UniRule"/>
</dbReference>
<comment type="cofactor">
    <cofactor evidence="9">
        <name>Mg(2+)</name>
        <dbReference type="ChEBI" id="CHEBI:18420"/>
    </cofactor>
    <text evidence="9">Requires a divalent cation, most likely magnesium in vivo, as an electrophilic catalyst to aid phosphoryl group transfer. It is the chelate of the metal and the nucleotide that is the actual substrate.</text>
</comment>
<keyword evidence="9" id="KW-0963">Cytoplasm</keyword>
<reference evidence="11 12" key="1">
    <citation type="submission" date="2016-11" db="EMBL/GenBank/DDBJ databases">
        <authorList>
            <person name="Jaros S."/>
            <person name="Januszkiewicz K."/>
            <person name="Wedrychowicz H."/>
        </authorList>
    </citation>
    <scope>NUCLEOTIDE SEQUENCE [LARGE SCALE GENOMIC DNA]</scope>
    <source>
        <strain evidence="11 12">GAS86</strain>
    </source>
</reference>
<evidence type="ECO:0000259" key="10">
    <source>
        <dbReference type="Pfam" id="PF00294"/>
    </source>
</evidence>
<feature type="binding site" evidence="9">
    <location>
        <position position="292"/>
    </location>
    <ligand>
        <name>K(+)</name>
        <dbReference type="ChEBI" id="CHEBI:29103"/>
    </ligand>
</feature>
<feature type="binding site" evidence="9">
    <location>
        <begin position="230"/>
        <end position="235"/>
    </location>
    <ligand>
        <name>ATP</name>
        <dbReference type="ChEBI" id="CHEBI:30616"/>
    </ligand>
</feature>
<dbReference type="CDD" id="cd01174">
    <property type="entry name" value="ribokinase"/>
    <property type="match status" value="1"/>
</dbReference>
<evidence type="ECO:0000256" key="8">
    <source>
        <dbReference type="ARBA" id="ARBA00023277"/>
    </source>
</evidence>
<organism evidence="11 12">
    <name type="scientific">Paraburkholderia phenazinium</name>
    <dbReference type="NCBI Taxonomy" id="60549"/>
    <lineage>
        <taxon>Bacteria</taxon>
        <taxon>Pseudomonadati</taxon>
        <taxon>Pseudomonadota</taxon>
        <taxon>Betaproteobacteria</taxon>
        <taxon>Burkholderiales</taxon>
        <taxon>Burkholderiaceae</taxon>
        <taxon>Paraburkholderia</taxon>
    </lineage>
</organism>
<comment type="catalytic activity">
    <reaction evidence="9">
        <text>D-ribose + ATP = D-ribose 5-phosphate + ADP + H(+)</text>
        <dbReference type="Rhea" id="RHEA:13697"/>
        <dbReference type="ChEBI" id="CHEBI:15378"/>
        <dbReference type="ChEBI" id="CHEBI:30616"/>
        <dbReference type="ChEBI" id="CHEBI:47013"/>
        <dbReference type="ChEBI" id="CHEBI:78346"/>
        <dbReference type="ChEBI" id="CHEBI:456216"/>
        <dbReference type="EC" id="2.7.1.15"/>
    </reaction>
</comment>
<dbReference type="EC" id="2.7.1.15" evidence="9"/>
<keyword evidence="4 9" id="KW-0418">Kinase</keyword>
<dbReference type="GO" id="GO:0019303">
    <property type="term" value="P:D-ribose catabolic process"/>
    <property type="evidence" value="ECO:0007669"/>
    <property type="project" value="UniProtKB-UniRule"/>
</dbReference>
<evidence type="ECO:0000313" key="11">
    <source>
        <dbReference type="EMBL" id="SIO18205.1"/>
    </source>
</evidence>
<evidence type="ECO:0000256" key="9">
    <source>
        <dbReference type="HAMAP-Rule" id="MF_01987"/>
    </source>
</evidence>
<feature type="binding site" evidence="9">
    <location>
        <position position="297"/>
    </location>
    <ligand>
        <name>K(+)</name>
        <dbReference type="ChEBI" id="CHEBI:29103"/>
    </ligand>
</feature>
<dbReference type="SUPFAM" id="SSF53613">
    <property type="entry name" value="Ribokinase-like"/>
    <property type="match status" value="1"/>
</dbReference>
<feature type="binding site" evidence="9">
    <location>
        <begin position="56"/>
        <end position="60"/>
    </location>
    <ligand>
        <name>substrate</name>
    </ligand>
</feature>
<comment type="pathway">
    <text evidence="9">Carbohydrate metabolism; D-ribose degradation; D-ribose 5-phosphate from beta-D-ribopyranose: step 2/2.</text>
</comment>
<dbReference type="Pfam" id="PF00294">
    <property type="entry name" value="PfkB"/>
    <property type="match status" value="1"/>
</dbReference>
<dbReference type="EMBL" id="FSRM01000001">
    <property type="protein sequence ID" value="SIO18205.1"/>
    <property type="molecule type" value="Genomic_DNA"/>
</dbReference>
<keyword evidence="5 9" id="KW-0067">ATP-binding</keyword>
<dbReference type="InterPro" id="IPR002139">
    <property type="entry name" value="Ribo/fructo_kinase"/>
</dbReference>
<keyword evidence="1 9" id="KW-0808">Transferase</keyword>
<dbReference type="InterPro" id="IPR011611">
    <property type="entry name" value="PfkB_dom"/>
</dbReference>
<dbReference type="GO" id="GO:0046872">
    <property type="term" value="F:metal ion binding"/>
    <property type="evidence" value="ECO:0007669"/>
    <property type="project" value="UniProtKB-KW"/>
</dbReference>
<proteinExistence type="inferred from homology"/>
<evidence type="ECO:0000256" key="6">
    <source>
        <dbReference type="ARBA" id="ARBA00022842"/>
    </source>
</evidence>
<dbReference type="InterPro" id="IPR029056">
    <property type="entry name" value="Ribokinase-like"/>
</dbReference>
<dbReference type="GO" id="GO:0005829">
    <property type="term" value="C:cytosol"/>
    <property type="evidence" value="ECO:0007669"/>
    <property type="project" value="TreeGrafter"/>
</dbReference>
<comment type="activity regulation">
    <text evidence="9">Activated by a monovalent cation that binds near, but not in, the active site. The most likely occupant of the site in vivo is potassium. Ion binding induces a conformational change that may alter substrate affinity.</text>
</comment>
<dbReference type="Proteomes" id="UP000184693">
    <property type="component" value="Unassembled WGS sequence"/>
</dbReference>
<dbReference type="InterPro" id="IPR011877">
    <property type="entry name" value="Ribokinase"/>
</dbReference>
<name>A0A1N6HF18_9BURK</name>
<comment type="caution">
    <text evidence="9">Lacks conserved residue(s) required for the propagation of feature annotation.</text>
</comment>
<accession>A0A1N6HF18</accession>
<dbReference type="PANTHER" id="PTHR10584:SF166">
    <property type="entry name" value="RIBOKINASE"/>
    <property type="match status" value="1"/>
</dbReference>
<feature type="binding site" evidence="9">
    <location>
        <position position="262"/>
    </location>
    <ligand>
        <name>substrate</name>
    </ligand>
</feature>
<feature type="binding site" evidence="9">
    <location>
        <begin position="28"/>
        <end position="30"/>
    </location>
    <ligand>
        <name>substrate</name>
    </ligand>
</feature>
<evidence type="ECO:0000256" key="2">
    <source>
        <dbReference type="ARBA" id="ARBA00022723"/>
    </source>
</evidence>
<feature type="binding site" evidence="9">
    <location>
        <begin position="261"/>
        <end position="262"/>
    </location>
    <ligand>
        <name>ATP</name>
        <dbReference type="ChEBI" id="CHEBI:30616"/>
    </ligand>
</feature>
<feature type="binding site" evidence="9">
    <location>
        <position position="258"/>
    </location>
    <ligand>
        <name>K(+)</name>
        <dbReference type="ChEBI" id="CHEBI:29103"/>
    </ligand>
</feature>
<dbReference type="HAMAP" id="MF_01987">
    <property type="entry name" value="Ribokinase"/>
    <property type="match status" value="1"/>
</dbReference>
<comment type="function">
    <text evidence="9">Catalyzes the phosphorylation of ribose at O-5 in a reaction requiring ATP and magnesium. The resulting D-ribose-5-phosphate can then be used either for sythesis of nucleotides, histidine, and tryptophan, or as a component of the pentose phosphate pathway.</text>
</comment>
<feature type="domain" description="Carbohydrate kinase PfkB" evidence="10">
    <location>
        <begin position="20"/>
        <end position="304"/>
    </location>
</feature>
<feature type="active site" description="Proton acceptor" evidence="9">
    <location>
        <position position="262"/>
    </location>
</feature>
<dbReference type="GO" id="GO:0004747">
    <property type="term" value="F:ribokinase activity"/>
    <property type="evidence" value="ECO:0007669"/>
    <property type="project" value="UniProtKB-UniRule"/>
</dbReference>
<dbReference type="Gene3D" id="3.40.1190.20">
    <property type="match status" value="1"/>
</dbReference>
<evidence type="ECO:0000256" key="3">
    <source>
        <dbReference type="ARBA" id="ARBA00022741"/>
    </source>
</evidence>
<evidence type="ECO:0000256" key="4">
    <source>
        <dbReference type="ARBA" id="ARBA00022777"/>
    </source>
</evidence>
<dbReference type="AlphaFoldDB" id="A0A1N6HF18"/>
<comment type="subunit">
    <text evidence="9">Homodimer.</text>
</comment>
<dbReference type="PRINTS" id="PR00990">
    <property type="entry name" value="RIBOKINASE"/>
</dbReference>
<feature type="binding site" evidence="9">
    <location>
        <position position="199"/>
    </location>
    <ligand>
        <name>ATP</name>
        <dbReference type="ChEBI" id="CHEBI:30616"/>
    </ligand>
</feature>
<evidence type="ECO:0000256" key="5">
    <source>
        <dbReference type="ARBA" id="ARBA00022840"/>
    </source>
</evidence>